<dbReference type="Proteomes" id="UP000192638">
    <property type="component" value="Unassembled WGS sequence"/>
</dbReference>
<dbReference type="Proteomes" id="UP001174888">
    <property type="component" value="Unassembled WGS sequence"/>
</dbReference>
<dbReference type="EMBL" id="QFAS01000004">
    <property type="protein sequence ID" value="PWG53905.1"/>
    <property type="molecule type" value="Genomic_DNA"/>
</dbReference>
<protein>
    <submittedName>
        <fullName evidence="2">DUF3042 domain-containing protein</fullName>
    </submittedName>
    <submittedName>
        <fullName evidence="4">DUF3042 family protein</fullName>
    </submittedName>
</protein>
<evidence type="ECO:0000313" key="11">
    <source>
        <dbReference type="EMBL" id="OQQ85125.1"/>
    </source>
</evidence>
<evidence type="ECO:0000313" key="22">
    <source>
        <dbReference type="Proteomes" id="UP000195378"/>
    </source>
</evidence>
<dbReference type="EMBL" id="NBEB01000035">
    <property type="protein sequence ID" value="OQQ85125.1"/>
    <property type="molecule type" value="Genomic_DNA"/>
</dbReference>
<evidence type="ECO:0000313" key="27">
    <source>
        <dbReference type="Proteomes" id="UP000471300"/>
    </source>
</evidence>
<evidence type="ECO:0000313" key="19">
    <source>
        <dbReference type="Proteomes" id="UP000192353"/>
    </source>
</evidence>
<proteinExistence type="predicted"/>
<evidence type="ECO:0000313" key="25">
    <source>
        <dbReference type="Proteomes" id="UP000467635"/>
    </source>
</evidence>
<reference evidence="2 18" key="2">
    <citation type="submission" date="2016-09" db="EMBL/GenBank/DDBJ databases">
        <title>Complete Genome Sequence of Lactobacillus salivarius Jin.</title>
        <authorList>
            <person name="Jin N."/>
            <person name="Li C."/>
            <person name="Wang M."/>
            <person name="Ren D."/>
            <person name="Di Y."/>
            <person name="Pan R."/>
            <person name="Du S."/>
            <person name="Lu H."/>
            <person name="Li X."/>
            <person name="Tian M."/>
        </authorList>
    </citation>
    <scope>NUCLEOTIDE SEQUENCE [LARGE SCALE GENOMIC DNA]</scope>
    <source>
        <strain evidence="2 18">CICC 23174</strain>
    </source>
</reference>
<evidence type="ECO:0000313" key="13">
    <source>
        <dbReference type="EMBL" id="OQR25790.1"/>
    </source>
</evidence>
<evidence type="ECO:0000313" key="14">
    <source>
        <dbReference type="EMBL" id="OUN18465.1"/>
    </source>
</evidence>
<reference evidence="19 20" key="3">
    <citation type="submission" date="2017-03" db="EMBL/GenBank/DDBJ databases">
        <title>Phylogenomics and comparative genomics of Lactobacillus salivarius, a mammalian gut commensal.</title>
        <authorList>
            <person name="Harris H.M."/>
        </authorList>
    </citation>
    <scope>NUCLEOTIDE SEQUENCE [LARGE SCALE GENOMIC DNA]</scope>
    <source>
        <strain evidence="13 19">AH4231</strain>
        <strain evidence="12 20">JCM 1047</strain>
        <strain evidence="11 21">LMG 14477</strain>
    </source>
</reference>
<dbReference type="Proteomes" id="UP000192575">
    <property type="component" value="Unassembled WGS sequence"/>
</dbReference>
<reference evidence="14" key="6">
    <citation type="journal article" date="2018" name="BMC Genomics">
        <title>Whole genome sequencing and function prediction of 133 gut anaerobes isolated from chicken caecum in pure cultures.</title>
        <authorList>
            <person name="Medvecky M."/>
            <person name="Cejkova D."/>
            <person name="Polansky O."/>
            <person name="Karasova D."/>
            <person name="Kubasova T."/>
            <person name="Cizek A."/>
            <person name="Rychlik I."/>
        </authorList>
    </citation>
    <scope>NUCLEOTIDE SEQUENCE</scope>
    <source>
        <strain evidence="14">An84</strain>
    </source>
</reference>
<dbReference type="Proteomes" id="UP000471300">
    <property type="component" value="Unassembled WGS sequence"/>
</dbReference>
<evidence type="ECO:0000313" key="15">
    <source>
        <dbReference type="EMBL" id="PWG53905.1"/>
    </source>
</evidence>
<dbReference type="Proteomes" id="UP000029488">
    <property type="component" value="Chromosome"/>
</dbReference>
<dbReference type="EMBL" id="DYVK01000073">
    <property type="protein sequence ID" value="HJG16046.1"/>
    <property type="molecule type" value="Genomic_DNA"/>
</dbReference>
<evidence type="ECO:0000313" key="16">
    <source>
        <dbReference type="EMBL" id="WHS17029.1"/>
    </source>
</evidence>
<dbReference type="EMBL" id="VSTR01000001">
    <property type="protein sequence ID" value="MYY72154.1"/>
    <property type="molecule type" value="Genomic_DNA"/>
</dbReference>
<dbReference type="KEGG" id="lsj:LSJ_0599c"/>
<evidence type="ECO:0000313" key="2">
    <source>
        <dbReference type="EMBL" id="AOO74196.1"/>
    </source>
</evidence>
<reference evidence="3 22" key="4">
    <citation type="submission" date="2017-04" db="EMBL/GenBank/DDBJ databases">
        <title>Complete genome sequence of Lactobacillus salivarius ZLS006, a probiotic strain isolated from healthy piglet.</title>
        <authorList>
            <person name="Zhang D."/>
        </authorList>
    </citation>
    <scope>NUCLEOTIDE SEQUENCE [LARGE SCALE GENOMIC DNA]</scope>
    <source>
        <strain evidence="3 22">ZLS006</strain>
    </source>
</reference>
<reference evidence="5" key="13">
    <citation type="submission" date="2023-02" db="EMBL/GenBank/DDBJ databases">
        <title>Draft Whole-Genome Sequences of competitive exclusion Lactobacillus salivarius strains for Poultry.</title>
        <authorList>
            <person name="Ma L.M."/>
            <person name="Lopez-Guerra N."/>
            <person name="Zhang G."/>
        </authorList>
    </citation>
    <scope>NUCLEOTIDE SEQUENCE</scope>
    <source>
        <strain evidence="5">Salm-9</strain>
    </source>
</reference>
<dbReference type="EMBL" id="CP007646">
    <property type="protein sequence ID" value="AIR10294.1"/>
    <property type="molecule type" value="Genomic_DNA"/>
</dbReference>
<evidence type="ECO:0000313" key="28">
    <source>
        <dbReference type="Proteomes" id="UP000471678"/>
    </source>
</evidence>
<evidence type="ECO:0000313" key="24">
    <source>
        <dbReference type="Proteomes" id="UP000245607"/>
    </source>
</evidence>
<dbReference type="EMBL" id="VSUB01000001">
    <property type="protein sequence ID" value="MYY63959.1"/>
    <property type="molecule type" value="Genomic_DNA"/>
</dbReference>
<dbReference type="EMBL" id="JAUIQT010000001">
    <property type="protein sequence ID" value="MDN4833678.1"/>
    <property type="molecule type" value="Genomic_DNA"/>
</dbReference>
<accession>A0A089QB28</accession>
<dbReference type="Proteomes" id="UP000094723">
    <property type="component" value="Chromosome"/>
</dbReference>
<dbReference type="EMBL" id="CP017107">
    <property type="protein sequence ID" value="AOO74196.1"/>
    <property type="molecule type" value="Genomic_DNA"/>
</dbReference>
<sequence>MKKFNLGFLLGVTTTLGALAGAVFTFKKNVVEPIEEKEAILEEHRRRALRKSRSAHQG</sequence>
<dbReference type="Proteomes" id="UP000245607">
    <property type="component" value="Unassembled WGS sequence"/>
</dbReference>
<reference evidence="7 25" key="8">
    <citation type="submission" date="2019-11" db="EMBL/GenBank/DDBJ databases">
        <title>Draft Genome Sequence of Plant Growth-Promoting Rhizosphere-Associated Bacteria.</title>
        <authorList>
            <person name="Vasilyev I.Y."/>
            <person name="Radchenko V."/>
            <person name="Ilnitskaya E.V."/>
        </authorList>
    </citation>
    <scope>NUCLEOTIDE SEQUENCE [LARGE SCALE GENOMIC DNA]</scope>
    <source>
        <strain evidence="7 25">VRA_01-1sq_f</strain>
    </source>
</reference>
<gene>
    <name evidence="14" type="ORF">B5G36_05920</name>
    <name evidence="13" type="ORF">B6U37_02930</name>
    <name evidence="12" type="ORF">B6U56_03045</name>
    <name evidence="11" type="ORF">B6U60_02520</name>
    <name evidence="3" type="ORF">B7R82_06025</name>
    <name evidence="2" type="ORF">BHF65_08185</name>
    <name evidence="15" type="ORF">DB362_02030</name>
    <name evidence="10" type="ORF">FYL06_02230</name>
    <name evidence="9" type="ORF">FYL10_00390</name>
    <name evidence="8" type="ORF">FYL25_00660</name>
    <name evidence="7" type="ORF">GKC33_04140</name>
    <name evidence="4" type="ORF">K8V06_07930</name>
    <name evidence="1" type="ORF">LSJ_0599c</name>
    <name evidence="16" type="ORF">O2U02_05865</name>
    <name evidence="5" type="ORF">PV940_03015</name>
    <name evidence="6" type="ORF">QYC35_05435</name>
</gene>
<dbReference type="Proteomes" id="UP000470980">
    <property type="component" value="Unassembled WGS sequence"/>
</dbReference>
<reference evidence="23" key="5">
    <citation type="submission" date="2017-04" db="EMBL/GenBank/DDBJ databases">
        <title>Function of individual gut microbiota members based on whole genome sequencing of pure cultures obtained from chicken caecum.</title>
        <authorList>
            <person name="Medvecky M."/>
            <person name="Cejkova D."/>
            <person name="Polansky O."/>
            <person name="Karasova D."/>
            <person name="Kubasova T."/>
            <person name="Cizek A."/>
            <person name="Rychlik I."/>
        </authorList>
    </citation>
    <scope>NUCLEOTIDE SEQUENCE [LARGE SCALE GENOMIC DNA]</scope>
    <source>
        <strain evidence="23">An84</strain>
    </source>
</reference>
<evidence type="ECO:0000313" key="10">
    <source>
        <dbReference type="EMBL" id="MYZ65779.1"/>
    </source>
</evidence>
<dbReference type="EMBL" id="NBEY01000027">
    <property type="protein sequence ID" value="OQR25790.1"/>
    <property type="molecule type" value="Genomic_DNA"/>
</dbReference>
<dbReference type="Proteomes" id="UP000467635">
    <property type="component" value="Unassembled WGS sequence"/>
</dbReference>
<dbReference type="Proteomes" id="UP000196255">
    <property type="component" value="Unassembled WGS sequence"/>
</dbReference>
<evidence type="ECO:0000313" key="20">
    <source>
        <dbReference type="Proteomes" id="UP000192575"/>
    </source>
</evidence>
<dbReference type="EMBL" id="NBEF01000014">
    <property type="protein sequence ID" value="OQQ91401.1"/>
    <property type="molecule type" value="Genomic_DNA"/>
</dbReference>
<dbReference type="Proteomes" id="UP001213566">
    <property type="component" value="Unassembled WGS sequence"/>
</dbReference>
<name>A0A089QB28_9LACO</name>
<reference evidence="6" key="14">
    <citation type="submission" date="2023-07" db="EMBL/GenBank/DDBJ databases">
        <title>Complete genome sequence of Ligilactobacillus salivarius SRCM217594 isolated from Gallus gallus domesticus feces.</title>
        <authorList>
            <person name="Yang H.-G."/>
            <person name="Ryu M.-S."/>
            <person name="Ha G.-S."/>
            <person name="Yang H.-J."/>
            <person name="Jeong D.-Y."/>
        </authorList>
    </citation>
    <scope>NUCLEOTIDE SEQUENCE</scope>
    <source>
        <strain evidence="6">SRCM217594</strain>
    </source>
</reference>
<evidence type="ECO:0000313" key="5">
    <source>
        <dbReference type="EMBL" id="MDF4186004.1"/>
    </source>
</evidence>
<reference evidence="4" key="11">
    <citation type="submission" date="2021-09" db="EMBL/GenBank/DDBJ databases">
        <authorList>
            <person name="Gilroy R."/>
        </authorList>
    </citation>
    <scope>NUCLEOTIDE SEQUENCE</scope>
    <source>
        <strain evidence="4">CHK189-29639</strain>
    </source>
</reference>
<evidence type="ECO:0000313" key="23">
    <source>
        <dbReference type="Proteomes" id="UP000196255"/>
    </source>
</evidence>
<organism evidence="1 17">
    <name type="scientific">Ligilactobacillus salivarius</name>
    <dbReference type="NCBI Taxonomy" id="1624"/>
    <lineage>
        <taxon>Bacteria</taxon>
        <taxon>Bacillati</taxon>
        <taxon>Bacillota</taxon>
        <taxon>Bacilli</taxon>
        <taxon>Lactobacillales</taxon>
        <taxon>Lactobacillaceae</taxon>
        <taxon>Ligilactobacillus</taxon>
    </lineage>
</organism>
<evidence type="ECO:0000313" key="1">
    <source>
        <dbReference type="EMBL" id="AIR10294.1"/>
    </source>
</evidence>
<evidence type="ECO:0000313" key="26">
    <source>
        <dbReference type="Proteomes" id="UP000470980"/>
    </source>
</evidence>
<dbReference type="Proteomes" id="UP000759256">
    <property type="component" value="Unassembled WGS sequence"/>
</dbReference>
<reference evidence="4" key="10">
    <citation type="journal article" date="2021" name="PeerJ">
        <title>Extensive microbial diversity within the chicken gut microbiome revealed by metagenomics and culture.</title>
        <authorList>
            <person name="Gilroy R."/>
            <person name="Ravi A."/>
            <person name="Getino M."/>
            <person name="Pursley I."/>
            <person name="Horton D.L."/>
            <person name="Alikhan N.F."/>
            <person name="Baker D."/>
            <person name="Gharbi K."/>
            <person name="Hall N."/>
            <person name="Watson M."/>
            <person name="Adriaenssens E.M."/>
            <person name="Foster-Nyarko E."/>
            <person name="Jarju S."/>
            <person name="Secka A."/>
            <person name="Antonio M."/>
            <person name="Oren A."/>
            <person name="Chaudhuri R.R."/>
            <person name="La Ragione R."/>
            <person name="Hildebrand F."/>
            <person name="Pallen M.J."/>
        </authorList>
    </citation>
    <scope>NUCLEOTIDE SEQUENCE</scope>
    <source>
        <strain evidence="4">CHK189-29639</strain>
    </source>
</reference>
<dbReference type="RefSeq" id="WP_003705942.1">
    <property type="nucleotide sequence ID" value="NZ_CABMGV010000001.1"/>
</dbReference>
<dbReference type="Proteomes" id="UP000192353">
    <property type="component" value="Unassembled WGS sequence"/>
</dbReference>
<evidence type="ECO:0000313" key="9">
    <source>
        <dbReference type="EMBL" id="MYY72154.1"/>
    </source>
</evidence>
<evidence type="ECO:0000313" key="17">
    <source>
        <dbReference type="Proteomes" id="UP000029488"/>
    </source>
</evidence>
<evidence type="ECO:0000313" key="7">
    <source>
        <dbReference type="EMBL" id="MSE07934.1"/>
    </source>
</evidence>
<reference evidence="15 24" key="7">
    <citation type="submission" date="2018-05" db="EMBL/GenBank/DDBJ databases">
        <title>Lactobacillus salivarius genome sequencing and assembly.</title>
        <authorList>
            <person name="Audisio C."/>
            <person name="Albarracin L."/>
            <person name="Torres M.J."/>
            <person name="Hebert E.M."/>
            <person name="Saavedra L."/>
        </authorList>
    </citation>
    <scope>NUCLEOTIDE SEQUENCE [LARGE SCALE GENOMIC DNA]</scope>
    <source>
        <strain evidence="15 24">A3iob</strain>
    </source>
</reference>
<evidence type="ECO:0000313" key="3">
    <source>
        <dbReference type="EMBL" id="ARU19571.1"/>
    </source>
</evidence>
<dbReference type="InterPro" id="IPR021402">
    <property type="entry name" value="DUF3042"/>
</dbReference>
<evidence type="ECO:0000313" key="18">
    <source>
        <dbReference type="Proteomes" id="UP000094723"/>
    </source>
</evidence>
<reference evidence="1 17" key="1">
    <citation type="journal article" date="2014" name="BMC Genomics">
        <title>Unusual genome complexity in Lactobacillus salivarius JCM1046.</title>
        <authorList>
            <person name="Raftis E.J."/>
            <person name="Forde B.M."/>
            <person name="Claesson M.J."/>
            <person name="O'Toole P.W."/>
        </authorList>
    </citation>
    <scope>NUCLEOTIDE SEQUENCE [LARGE SCALE GENOMIC DNA]</scope>
    <source>
        <strain evidence="1 17">JCM1046</strain>
    </source>
</reference>
<evidence type="ECO:0000313" key="12">
    <source>
        <dbReference type="EMBL" id="OQQ91401.1"/>
    </source>
</evidence>
<dbReference type="EMBL" id="VSTU01000002">
    <property type="protein sequence ID" value="MYZ65779.1"/>
    <property type="molecule type" value="Genomic_DNA"/>
</dbReference>
<dbReference type="Proteomes" id="UP000195378">
    <property type="component" value="Chromosome"/>
</dbReference>
<dbReference type="EMBL" id="JARKHV010000002">
    <property type="protein sequence ID" value="MDF4186004.1"/>
    <property type="molecule type" value="Genomic_DNA"/>
</dbReference>
<dbReference type="EMBL" id="NFHF01000011">
    <property type="protein sequence ID" value="OUN18465.1"/>
    <property type="molecule type" value="Genomic_DNA"/>
</dbReference>
<dbReference type="Proteomes" id="UP001224533">
    <property type="component" value="Chromosome"/>
</dbReference>
<dbReference type="GeneID" id="89465339"/>
<evidence type="ECO:0000313" key="29">
    <source>
        <dbReference type="Proteomes" id="UP001224533"/>
    </source>
</evidence>
<dbReference type="EMBL" id="CP020858">
    <property type="protein sequence ID" value="ARU19571.1"/>
    <property type="molecule type" value="Genomic_DNA"/>
</dbReference>
<dbReference type="AlphaFoldDB" id="A0A089QB28"/>
<reference evidence="16 29" key="12">
    <citation type="submission" date="2022-12" db="EMBL/GenBank/DDBJ databases">
        <title>Assessment of beneficial effects and identification of host adaptation-associated genes of Ligilactobacillus salivarius isolated from Meles meles.</title>
        <authorList>
            <person name="Wang Y."/>
        </authorList>
    </citation>
    <scope>NUCLEOTIDE SEQUENCE [LARGE SCALE GENOMIC DNA]</scope>
    <source>
        <strain evidence="16 29">S35</strain>
    </source>
</reference>
<dbReference type="Proteomes" id="UP000471678">
    <property type="component" value="Unassembled WGS sequence"/>
</dbReference>
<evidence type="ECO:0000313" key="21">
    <source>
        <dbReference type="Proteomes" id="UP000192638"/>
    </source>
</evidence>
<reference evidence="26 27" key="9">
    <citation type="journal article" date="2020" name="Food Funct.">
        <title>Screening of Lactobacillus salivarius strains from the feces of Chinese populations and the evaluation of their effects against intestinal inflammation in mice.</title>
        <authorList>
            <person name="Zhai Q."/>
            <person name="Shen X."/>
            <person name="Cen S."/>
            <person name="Zhang C."/>
            <person name="Tian F."/>
            <person name="Zhao J."/>
            <person name="Zhang H."/>
            <person name="Xue Y."/>
            <person name="Chen W."/>
        </authorList>
    </citation>
    <scope>NUCLEOTIDE SEQUENCE [LARGE SCALE GENOMIC DNA]</scope>
    <source>
        <strain evidence="8 28">FYNDL5_1.scaf</strain>
        <strain evidence="10 27">FZJTZ28M4.scaf</strain>
        <strain evidence="9 26">FZJTZ9M6.scaf</strain>
    </source>
</reference>
<evidence type="ECO:0000313" key="4">
    <source>
        <dbReference type="EMBL" id="HJG16046.1"/>
    </source>
</evidence>
<dbReference type="EMBL" id="WKKX01000121">
    <property type="protein sequence ID" value="MSE07934.1"/>
    <property type="molecule type" value="Genomic_DNA"/>
</dbReference>
<dbReference type="EMBL" id="CP114509">
    <property type="protein sequence ID" value="WHS17029.1"/>
    <property type="molecule type" value="Genomic_DNA"/>
</dbReference>
<evidence type="ECO:0000313" key="6">
    <source>
        <dbReference type="EMBL" id="MDN4833678.1"/>
    </source>
</evidence>
<dbReference type="Pfam" id="PF11240">
    <property type="entry name" value="DUF3042"/>
    <property type="match status" value="1"/>
</dbReference>
<evidence type="ECO:0000313" key="8">
    <source>
        <dbReference type="EMBL" id="MYY63959.1"/>
    </source>
</evidence>